<evidence type="ECO:0000313" key="5">
    <source>
        <dbReference type="RefSeq" id="XP_034103787.1"/>
    </source>
</evidence>
<dbReference type="OrthoDB" id="6348149at2759"/>
<evidence type="ECO:0000313" key="4">
    <source>
        <dbReference type="RefSeq" id="XP_034103786.1"/>
    </source>
</evidence>
<sequence length="848" mass="93967">MQDLTREEAIAFNACEPQHNNNNHNHNNISNRHTTTAVNNNKAQMCTSMVVPKFQKLSHDLLTNIKLEVDSGSNLESELWQQTAVNERLRLELNSTKLLLQGSDDPLISHGASNDPHDEDQDYPFKTLLARKTEEQQAVPVAVHNGAQCSTLTKQQLKANLMNGRKVQQQRSQPLDEFASSPSAAAVSVAVATQRATRQSKSKKRSNANGAMKLRFHHQALPAEYAAHYEATQGRQVSAARTMPVEAPVVKAAPPTTNHSHENVRSWLRKIAEIQRNAERQQQAQANCKEAKKSTVATAVATSVAPPPPPAVTLLEPLREVPLPNPKRSAMKYADLPYMGEITLDNYKPRRGRKPKKADICHLIYKNYGTIIPATPATATTATTSAQHFPAVADLKSTPALLSQRSGPNTLPAAGFVNLVDEPLNLCMRDQSSDRYSISSGDSERPSTDLNATADFYRPEDNKPFSLEFTEDKKSRISAKLLLKPMGLYYQQIMETCRLGLPVETIEKDNQLALKIPIPNGFFANMNPTAPTAAASPAAKREPLEQQQQQQSPEAVTPPAMRKRKRSAIFIPPMPAEHSSSPSTEVSICKFKFTGGAKPTLQEKKMLSVDAEGNYRYYNGTGDRSMRGYEFISRDQQQQQQQTQSQSHSISSNGSSDNKLYIDIPPPSTDLSLELLHIPPESPTSSLLMSSSLVPVEPQSPSCYSSSHSPMRLSTPHPEDYHKRTEELPQRTFSSPTPAAVVAATKRRSSRRSKQREKLEKTFKEKGFLIQTQQLQSAEGATYCKFRQLKKFTRYLFRNWKDHIPESDLDKHAGKDSDTRVIENMLAGQIGLGLEGLGATQTAANQAT</sequence>
<feature type="compositionally biased region" description="Low complexity" evidence="2">
    <location>
        <begin position="528"/>
        <end position="538"/>
    </location>
</feature>
<reference evidence="4 5" key="1">
    <citation type="submission" date="2025-04" db="UniProtKB">
        <authorList>
            <consortium name="RefSeq"/>
        </authorList>
    </citation>
    <scope>IDENTIFICATION</scope>
    <source>
        <strain evidence="4 5">15112-1751.03</strain>
        <tissue evidence="4 5">Whole Adult</tissue>
    </source>
</reference>
<dbReference type="RefSeq" id="XP_034103788.1">
    <property type="nucleotide sequence ID" value="XM_034247897.2"/>
</dbReference>
<feature type="region of interest" description="Disordered" evidence="2">
    <location>
        <begin position="633"/>
        <end position="666"/>
    </location>
</feature>
<gene>
    <name evidence="4 5 6" type="primary">LOC117567731</name>
</gene>
<dbReference type="AlphaFoldDB" id="A0A6P8WWJ5"/>
<feature type="compositionally biased region" description="Low complexity" evidence="2">
    <location>
        <begin position="634"/>
        <end position="656"/>
    </location>
</feature>
<feature type="coiled-coil region" evidence="1">
    <location>
        <begin position="264"/>
        <end position="294"/>
    </location>
</feature>
<feature type="region of interest" description="Disordered" evidence="2">
    <location>
        <begin position="699"/>
        <end position="758"/>
    </location>
</feature>
<evidence type="ECO:0000256" key="1">
    <source>
        <dbReference type="SAM" id="Coils"/>
    </source>
</evidence>
<proteinExistence type="predicted"/>
<feature type="compositionally biased region" description="Basic and acidic residues" evidence="2">
    <location>
        <begin position="717"/>
        <end position="729"/>
    </location>
</feature>
<feature type="compositionally biased region" description="Low complexity" evidence="2">
    <location>
        <begin position="699"/>
        <end position="710"/>
    </location>
</feature>
<keyword evidence="1" id="KW-0175">Coiled coil</keyword>
<evidence type="ECO:0000256" key="2">
    <source>
        <dbReference type="SAM" id="MobiDB-lite"/>
    </source>
</evidence>
<feature type="compositionally biased region" description="Basic residues" evidence="2">
    <location>
        <begin position="745"/>
        <end position="755"/>
    </location>
</feature>
<dbReference type="RefSeq" id="XP_034103786.1">
    <property type="nucleotide sequence ID" value="XM_034247895.2"/>
</dbReference>
<evidence type="ECO:0000313" key="3">
    <source>
        <dbReference type="Proteomes" id="UP000515160"/>
    </source>
</evidence>
<feature type="region of interest" description="Disordered" evidence="2">
    <location>
        <begin position="435"/>
        <end position="457"/>
    </location>
</feature>
<dbReference type="Proteomes" id="UP000515160">
    <property type="component" value="Chromosome 3"/>
</dbReference>
<dbReference type="GeneID" id="117567731"/>
<feature type="region of interest" description="Disordered" evidence="2">
    <location>
        <begin position="527"/>
        <end position="563"/>
    </location>
</feature>
<protein>
    <submittedName>
        <fullName evidence="4 5">Uncharacterized protein LOC117567731</fullName>
    </submittedName>
</protein>
<organism evidence="3 6">
    <name type="scientific">Drosophila albomicans</name>
    <name type="common">Fruit fly</name>
    <dbReference type="NCBI Taxonomy" id="7291"/>
    <lineage>
        <taxon>Eukaryota</taxon>
        <taxon>Metazoa</taxon>
        <taxon>Ecdysozoa</taxon>
        <taxon>Arthropoda</taxon>
        <taxon>Hexapoda</taxon>
        <taxon>Insecta</taxon>
        <taxon>Pterygota</taxon>
        <taxon>Neoptera</taxon>
        <taxon>Endopterygota</taxon>
        <taxon>Diptera</taxon>
        <taxon>Brachycera</taxon>
        <taxon>Muscomorpha</taxon>
        <taxon>Ephydroidea</taxon>
        <taxon>Drosophilidae</taxon>
        <taxon>Drosophila</taxon>
    </lineage>
</organism>
<dbReference type="RefSeq" id="XP_034103787.1">
    <property type="nucleotide sequence ID" value="XM_034247896.2"/>
</dbReference>
<evidence type="ECO:0000313" key="6">
    <source>
        <dbReference type="RefSeq" id="XP_034103788.1"/>
    </source>
</evidence>
<name>A0A6P8WWJ5_DROAB</name>
<accession>A0A6P8WWJ5</accession>
<keyword evidence="3" id="KW-1185">Reference proteome</keyword>